<dbReference type="GO" id="GO:0008934">
    <property type="term" value="F:inositol monophosphate 1-phosphatase activity"/>
    <property type="evidence" value="ECO:0007669"/>
    <property type="project" value="TreeGrafter"/>
</dbReference>
<proteinExistence type="predicted"/>
<dbReference type="Pfam" id="PF00459">
    <property type="entry name" value="Inositol_P"/>
    <property type="match status" value="1"/>
</dbReference>
<keyword evidence="1 4" id="KW-0479">Metal-binding</keyword>
<name>A0A9E7AGF4_9ACTO</name>
<dbReference type="PROSITE" id="PS00629">
    <property type="entry name" value="IMP_1"/>
    <property type="match status" value="1"/>
</dbReference>
<evidence type="ECO:0000256" key="4">
    <source>
        <dbReference type="PIRSR" id="PIRSR600760-2"/>
    </source>
</evidence>
<protein>
    <submittedName>
        <fullName evidence="5">Inositol monophosphatase family protein</fullName>
    </submittedName>
</protein>
<evidence type="ECO:0000256" key="3">
    <source>
        <dbReference type="ARBA" id="ARBA00022842"/>
    </source>
</evidence>
<dbReference type="PANTHER" id="PTHR20854">
    <property type="entry name" value="INOSITOL MONOPHOSPHATASE"/>
    <property type="match status" value="1"/>
</dbReference>
<accession>A0A9E7AGF4</accession>
<reference evidence="5" key="1">
    <citation type="submission" date="2022-05" db="EMBL/GenBank/DDBJ databases">
        <title>Using nanopore sequencing to obtain complete genomes from saliva samples.</title>
        <authorList>
            <person name="Baker J.L."/>
        </authorList>
    </citation>
    <scope>NUCLEOTIDE SEQUENCE</scope>
    <source>
        <strain evidence="5">JCVI-JB-Ag32</strain>
    </source>
</reference>
<dbReference type="Gene3D" id="3.40.190.80">
    <property type="match status" value="1"/>
</dbReference>
<feature type="binding site" evidence="4">
    <location>
        <position position="77"/>
    </location>
    <ligand>
        <name>Mg(2+)</name>
        <dbReference type="ChEBI" id="CHEBI:18420"/>
        <label>1</label>
        <note>catalytic</note>
    </ligand>
</feature>
<dbReference type="GO" id="GO:0006020">
    <property type="term" value="P:inositol metabolic process"/>
    <property type="evidence" value="ECO:0007669"/>
    <property type="project" value="TreeGrafter"/>
</dbReference>
<dbReference type="EMBL" id="CP097095">
    <property type="protein sequence ID" value="UQF79945.1"/>
    <property type="molecule type" value="Genomic_DNA"/>
</dbReference>
<evidence type="ECO:0000313" key="5">
    <source>
        <dbReference type="EMBL" id="UQF79945.1"/>
    </source>
</evidence>
<feature type="binding site" evidence="4">
    <location>
        <position position="96"/>
    </location>
    <ligand>
        <name>Mg(2+)</name>
        <dbReference type="ChEBI" id="CHEBI:18420"/>
        <label>1</label>
        <note>catalytic</note>
    </ligand>
</feature>
<sequence length="267" mass="28959">MAADKASEAKDLALEDLLELVCDLLAGVRQTVLDPGFELDVETKSNRNDLVTAVDKRIEAYISEELVAATGYPLLGEEGHSVSSFAGRVWVLDPIDGTMNYVTTHRDYAISLALCEDGRPVLGVVVDVVAGLTYTAIAGQGAYCDGQPLARVNETRGRREVVIITDIKEIVALPRLTRCLVESRGHRRYGSAALECVEVAASRAGAFVHMWVSPWDIAAAYLICVESGVTFTRLDGTPLDVRYPGSVLVGWPQAHTELLSALMRQVE</sequence>
<evidence type="ECO:0000313" key="6">
    <source>
        <dbReference type="Proteomes" id="UP000830236"/>
    </source>
</evidence>
<dbReference type="GO" id="GO:0046872">
    <property type="term" value="F:metal ion binding"/>
    <property type="evidence" value="ECO:0007669"/>
    <property type="project" value="UniProtKB-KW"/>
</dbReference>
<feature type="binding site" evidence="4">
    <location>
        <position position="216"/>
    </location>
    <ligand>
        <name>Mg(2+)</name>
        <dbReference type="ChEBI" id="CHEBI:18420"/>
        <label>1</label>
        <note>catalytic</note>
    </ligand>
</feature>
<dbReference type="KEGG" id="agh:M3I41_01330"/>
<feature type="binding site" evidence="4">
    <location>
        <position position="95"/>
    </location>
    <ligand>
        <name>Mg(2+)</name>
        <dbReference type="ChEBI" id="CHEBI:18420"/>
        <label>1</label>
        <note>catalytic</note>
    </ligand>
</feature>
<dbReference type="SUPFAM" id="SSF56655">
    <property type="entry name" value="Carbohydrate phosphatase"/>
    <property type="match status" value="1"/>
</dbReference>
<dbReference type="InterPro" id="IPR020583">
    <property type="entry name" value="Inositol_monoP_metal-BS"/>
</dbReference>
<dbReference type="GO" id="GO:0007165">
    <property type="term" value="P:signal transduction"/>
    <property type="evidence" value="ECO:0007669"/>
    <property type="project" value="TreeGrafter"/>
</dbReference>
<keyword evidence="2" id="KW-0378">Hydrolase</keyword>
<comment type="cofactor">
    <cofactor evidence="4">
        <name>Mg(2+)</name>
        <dbReference type="ChEBI" id="CHEBI:18420"/>
    </cofactor>
</comment>
<keyword evidence="3 4" id="KW-0460">Magnesium</keyword>
<evidence type="ECO:0000256" key="1">
    <source>
        <dbReference type="ARBA" id="ARBA00022723"/>
    </source>
</evidence>
<dbReference type="AlphaFoldDB" id="A0A9E7AGF4"/>
<gene>
    <name evidence="5" type="ORF">M3I41_01330</name>
</gene>
<dbReference type="PRINTS" id="PR00377">
    <property type="entry name" value="IMPHPHTASES"/>
</dbReference>
<feature type="binding site" evidence="4">
    <location>
        <position position="93"/>
    </location>
    <ligand>
        <name>Mg(2+)</name>
        <dbReference type="ChEBI" id="CHEBI:18420"/>
        <label>2</label>
    </ligand>
</feature>
<dbReference type="Proteomes" id="UP000830236">
    <property type="component" value="Chromosome"/>
</dbReference>
<dbReference type="CDD" id="cd01637">
    <property type="entry name" value="IMPase_like"/>
    <property type="match status" value="1"/>
</dbReference>
<dbReference type="PANTHER" id="PTHR20854:SF4">
    <property type="entry name" value="INOSITOL-1-MONOPHOSPHATASE-RELATED"/>
    <property type="match status" value="1"/>
</dbReference>
<dbReference type="Gene3D" id="3.30.540.10">
    <property type="entry name" value="Fructose-1,6-Bisphosphatase, subunit A, domain 1"/>
    <property type="match status" value="1"/>
</dbReference>
<dbReference type="InterPro" id="IPR000760">
    <property type="entry name" value="Inositol_monophosphatase-like"/>
</dbReference>
<evidence type="ECO:0000256" key="2">
    <source>
        <dbReference type="ARBA" id="ARBA00022801"/>
    </source>
</evidence>
<organism evidence="5 6">
    <name type="scientific">Actinomyces graevenitzii</name>
    <dbReference type="NCBI Taxonomy" id="55565"/>
    <lineage>
        <taxon>Bacteria</taxon>
        <taxon>Bacillati</taxon>
        <taxon>Actinomycetota</taxon>
        <taxon>Actinomycetes</taxon>
        <taxon>Actinomycetales</taxon>
        <taxon>Actinomycetaceae</taxon>
        <taxon>Actinomyces</taxon>
    </lineage>
</organism>